<dbReference type="Proteomes" id="UP000501179">
    <property type="component" value="Chromosome"/>
</dbReference>
<keyword evidence="1" id="KW-1133">Transmembrane helix</keyword>
<protein>
    <submittedName>
        <fullName evidence="2">K(+)-transporting ATPase subunit F</fullName>
    </submittedName>
</protein>
<reference evidence="2 3" key="1">
    <citation type="submission" date="2020-03" db="EMBL/GenBank/DDBJ databases">
        <title>A novel species.</title>
        <authorList>
            <person name="Gao J."/>
        </authorList>
    </citation>
    <scope>NUCLEOTIDE SEQUENCE [LARGE SCALE GENOMIC DNA]</scope>
    <source>
        <strain evidence="2 3">QMT-12</strain>
    </source>
</reference>
<dbReference type="EMBL" id="CP050177">
    <property type="protein sequence ID" value="QIQ02230.1"/>
    <property type="molecule type" value="Genomic_DNA"/>
</dbReference>
<proteinExistence type="predicted"/>
<feature type="transmembrane region" description="Helical" evidence="1">
    <location>
        <begin position="6"/>
        <end position="25"/>
    </location>
</feature>
<dbReference type="AlphaFoldDB" id="A0A6G9GVJ8"/>
<keyword evidence="1" id="KW-0472">Membrane</keyword>
<gene>
    <name evidence="2" type="primary">kdpF</name>
    <name evidence="2" type="ORF">HA039_07875</name>
</gene>
<sequence>MTAENIAGLVVAVALLGYLVLALLFPERF</sequence>
<dbReference type="GO" id="GO:0008556">
    <property type="term" value="F:P-type potassium transmembrane transporter activity"/>
    <property type="evidence" value="ECO:0007669"/>
    <property type="project" value="InterPro"/>
</dbReference>
<keyword evidence="1" id="KW-0812">Transmembrane</keyword>
<organism evidence="2 3">
    <name type="scientific">Streptomyces liangshanensis</name>
    <dbReference type="NCBI Taxonomy" id="2717324"/>
    <lineage>
        <taxon>Bacteria</taxon>
        <taxon>Bacillati</taxon>
        <taxon>Actinomycetota</taxon>
        <taxon>Actinomycetes</taxon>
        <taxon>Kitasatosporales</taxon>
        <taxon>Streptomycetaceae</taxon>
        <taxon>Streptomyces</taxon>
    </lineage>
</organism>
<dbReference type="RefSeq" id="WP_167025832.1">
    <property type="nucleotide sequence ID" value="NZ_CP050177.1"/>
</dbReference>
<evidence type="ECO:0000313" key="2">
    <source>
        <dbReference type="EMBL" id="QIQ02230.1"/>
    </source>
</evidence>
<evidence type="ECO:0000313" key="3">
    <source>
        <dbReference type="Proteomes" id="UP000501179"/>
    </source>
</evidence>
<evidence type="ECO:0000256" key="1">
    <source>
        <dbReference type="SAM" id="Phobius"/>
    </source>
</evidence>
<keyword evidence="3" id="KW-1185">Reference proteome</keyword>
<dbReference type="NCBIfam" id="TIGR02115">
    <property type="entry name" value="potass_kdpF"/>
    <property type="match status" value="1"/>
</dbReference>
<name>A0A6G9GVJ8_9ACTN</name>
<dbReference type="Pfam" id="PF09604">
    <property type="entry name" value="Potass_KdpF"/>
    <property type="match status" value="1"/>
</dbReference>
<accession>A0A6G9GVJ8</accession>
<dbReference type="GO" id="GO:0005886">
    <property type="term" value="C:plasma membrane"/>
    <property type="evidence" value="ECO:0007669"/>
    <property type="project" value="InterPro"/>
</dbReference>
<dbReference type="InterPro" id="IPR011726">
    <property type="entry name" value="KdpF"/>
</dbReference>
<dbReference type="KEGG" id="slia:HA039_07875"/>